<comment type="caution">
    <text evidence="2">The sequence shown here is derived from an EMBL/GenBank/DDBJ whole genome shotgun (WGS) entry which is preliminary data.</text>
</comment>
<reference evidence="2 3" key="1">
    <citation type="submission" date="2015-05" db="EMBL/GenBank/DDBJ databases">
        <title>Genome sequencing and analysis of members of genus Stenotrophomonas.</title>
        <authorList>
            <person name="Patil P.P."/>
            <person name="Midha S."/>
            <person name="Patil P.B."/>
        </authorList>
    </citation>
    <scope>NUCLEOTIDE SEQUENCE [LARGE SCALE GENOMIC DNA]</scope>
    <source>
        <strain evidence="2 3">DSM 18941</strain>
    </source>
</reference>
<evidence type="ECO:0000256" key="1">
    <source>
        <dbReference type="SAM" id="SignalP"/>
    </source>
</evidence>
<protein>
    <recommendedName>
        <fullName evidence="4">Lipoprotein</fullName>
    </recommendedName>
</protein>
<evidence type="ECO:0000313" key="2">
    <source>
        <dbReference type="EMBL" id="KRG67413.1"/>
    </source>
</evidence>
<evidence type="ECO:0000313" key="3">
    <source>
        <dbReference type="Proteomes" id="UP000051863"/>
    </source>
</evidence>
<dbReference type="Proteomes" id="UP000051863">
    <property type="component" value="Unassembled WGS sequence"/>
</dbReference>
<proteinExistence type="predicted"/>
<dbReference type="EMBL" id="LDJJ01000032">
    <property type="protein sequence ID" value="KRG67413.1"/>
    <property type="molecule type" value="Genomic_DNA"/>
</dbReference>
<evidence type="ECO:0008006" key="4">
    <source>
        <dbReference type="Google" id="ProtNLM"/>
    </source>
</evidence>
<keyword evidence="1" id="KW-0732">Signal</keyword>
<keyword evidence="3" id="KW-1185">Reference proteome</keyword>
<sequence length="194" mass="20211">MKILNAPLLALALAIPLAACGEKPAANAPDTETTIGAKVREATDKARKELAEGNVSIGSDGAKVELTPSGDLLINGTSIPLNDSQRAITLQYRKQMIGVAEAGIEIGVQGANLGAKAAGEAIKGLFSGDTDKIEERVNAEAEKIKASAMKLCDQLPALMVTQQQLAAAVPAFKPYAKMDQSDIDDCREGNVDVP</sequence>
<accession>A0A0R0CDK3</accession>
<dbReference type="OrthoDB" id="6057407at2"/>
<dbReference type="RefSeq" id="WP_057628544.1">
    <property type="nucleotide sequence ID" value="NZ_LDJJ01000032.1"/>
</dbReference>
<dbReference type="AlphaFoldDB" id="A0A0R0CDK3"/>
<dbReference type="PATRIC" id="fig|405446.3.peg.1478"/>
<organism evidence="2 3">
    <name type="scientific">Stenotrophomonas terrae</name>
    <dbReference type="NCBI Taxonomy" id="405446"/>
    <lineage>
        <taxon>Bacteria</taxon>
        <taxon>Pseudomonadati</taxon>
        <taxon>Pseudomonadota</taxon>
        <taxon>Gammaproteobacteria</taxon>
        <taxon>Lysobacterales</taxon>
        <taxon>Lysobacteraceae</taxon>
        <taxon>Stenotrophomonas</taxon>
    </lineage>
</organism>
<feature type="chain" id="PRO_5006393878" description="Lipoprotein" evidence="1">
    <location>
        <begin position="29"/>
        <end position="194"/>
    </location>
</feature>
<feature type="signal peptide" evidence="1">
    <location>
        <begin position="1"/>
        <end position="28"/>
    </location>
</feature>
<gene>
    <name evidence="2" type="ORF">ABB27_09975</name>
</gene>
<name>A0A0R0CDK3_9GAMM</name>